<evidence type="ECO:0000313" key="19">
    <source>
        <dbReference type="EMBL" id="MBB3207402.1"/>
    </source>
</evidence>
<dbReference type="PROSITE" id="PS50893">
    <property type="entry name" value="ABC_TRANSPORTER_2"/>
    <property type="match status" value="2"/>
</dbReference>
<keyword evidence="20" id="KW-1185">Reference proteome</keyword>
<evidence type="ECO:0000259" key="18">
    <source>
        <dbReference type="PROSITE" id="PS50893"/>
    </source>
</evidence>
<keyword evidence="6" id="KW-0227">DNA damage</keyword>
<feature type="domain" description="ABC transporter" evidence="18">
    <location>
        <begin position="692"/>
        <end position="1024"/>
    </location>
</feature>
<sequence>MTDRAPKDCAISTNGELPNGRDVSPRVVDANSREITVKGAREHNLRDIDLSLPRGQLICFSGVSGSGKSSLAFDTLYAEGQRRYVESLSNSARQFMGQMPKPDVDLVTGLSPSISISQKSTGNNPRSTVGTITEIHDFLRVLFARVGTGYCPYCETTIQAQTADAILSRMLGCVEDADFNDDDNEAALWVLAPLVRGQKGEFKDLFEDLRKQGFNRARVDGDTIRLSDPPPLDRSVRHDVEVVVDRIIVPRTIDASLDRARASEAVELALKLGDATLIAAVTDTLTDEVGPAKHDHLFSSRYSCPQCGTSFRAPTPQLFSFNSPQGMCMSCDGIGRLYTFVPDLLIPDTSKSVRGGAVTLLGKWGDVGRYRRQIYMGFADAIDEALELESGTMLSSNWADLPEKARQVWLWGVDESFDTSLVSGKKAKKYVHEFEGLIPELLDRYRAGRNKLQLRQFEKHMSTIDCPDCHGRRLNPQASAVRITSKSFSPQTDNDGAAHGNTPTTSGDIPADSKTLPELCDLSVEQLADFFRDIELSATDARIASEALKEIRGRIGFLLGVGLDYLTLGRTAPTLSGGESQRIRLAGQIGSGLAGVLYILDEPSIGLHSRDNDRLIETLTRLRDAGNTLIVVEHDEDTMRASDLIVDFGPGPGVKGGHVVACGTIDEVCRSEQSVTGAFLSGRRSILPPDEPRKIDKSKALTIRGATFHNLKNVDAVIPLGVVVCVTGVSGSGKSSLIGGILEPALRRDLNGAECEPGDHDSIEGIEHLDKTIAIDQSPIGRTPRSNPATYVKVFDEIRSLFAKLPDAKTRGYTVGRFSFNVEGGRCSACDGNGANKLEMDFLADIWVTCPVCGGERYNRETLAVKFKGKSIADVLDMDISEALDLFQNIPKVAEKLQTLVDVGLEYLKLGQPSPTLSGGEAQRIKLAKELSRRDTGNTLYVLDEPTTGLHFADIELLLGVINRLADRGNSIVIVEHNLDVIKTADWVIDMGVEGGHGGGEIVAEGRPKDVAKIADSYTGEALAGVLGVKRTKHNRLAKAIRDVVAPPAKARTHVVVEGACEHNLRHVNVAVPRDAMTVFCGPSGSGKSSLAMDTIYAEGQRRYVESLSSYARQFIGQVQKPKAERIEGLSPAVALEQKNLGHSPRSTVGTVTEVYDYLRILFAKLGTMHCPDCELPIGTQTSDQIIEKVLQMPEGTRALVLAPIEVAAGEASMDTWATLKSSGYARVRIDGETVDLDNAKPLDSRRVQSVAVVVDRVKITPEEASRISDSVEQALSLGVGVIEIAIADSDRPEPEWETIRHSQHLVCGCCGRSFNQLTPHHFSFNSTIGWCPGCQGLGTQTGTNPAALMGTPQQTLADGGALLWPKNDQAVSRWMLRALSRSTNIPIDQPIELLTLSQKRMLFHGLGPRWIEVRRSDATETDRESETATKGHPGDILFRYQFKGFYPALEEASRLTPGLRAKLETFVAEIDCSVCNGSRLRDDSAAVKFRGHTIGDLVHMPLDRLASDVDSWDLDQREKKIAGELVREIESRVSFLRDVGLDYLSLHRGASTLSGGEAQRIRLAAQLGSGLCGVLYVLDEPTIGLHPRDNLRLLSALHRLRDQGNTLLVVEHDHDVIAGSDYLCDFGPRAGRNGGNIVAEGPPLAIEPRETSVTAPYLSGEKQIELPAVRRPVFADSGKPMVDFLSVKGARENNLNNVDIDIPLGVMTAITGPSGSGKSSLINGIVYPVLARRLHRARIQSGRHDEIGGLRYINKVIRVDQSPLGNSPSSNPATYTGVFDLIRGEFASLPDARERRFTPRTFSFNVSGGRCETCEGSGQRKIEMHFLPDVWIPCEECGARRYNEDVLEVKLHGRSIADVLEMPCGEAAEMFAFQPRIHRVIQTLCDVGLEYVTLGQSAPTLSGGEAQRVKLAAELARPATGHTLYLLDEPTTGLHFGDIEKLLHVMQQLVEIGNTVIVIEHNLDVIKCADWVIDMGPGAGVHGGSVVYEGTPEGLAATATAKDITGPVSVTAAFLADSLHGTRTAKPIPPGSPPERPTPQPHASATTTSPASKSPTEASAPNNPPRPTASRPTPPTKPAPSPPTTPAQPLQPQPPAEFTIAQPWKALGRRWHTLAKGFPDNSAPAWPLELVDTALDLLAKVAGEKSLDYPAPDRVGVKLESGNENDTLPLWAELETKRTDGVHLKLNGPKTAIDLEQLLSLDWLESQDDSGTVNLNDAERVTLTLRLTEVEHAQSSKLKTFLQTHLNRTRLSS</sequence>
<keyword evidence="9" id="KW-0862">Zinc</keyword>
<dbReference type="GO" id="GO:0005737">
    <property type="term" value="C:cytoplasm"/>
    <property type="evidence" value="ECO:0007669"/>
    <property type="project" value="UniProtKB-SubCell"/>
</dbReference>
<dbReference type="PANTHER" id="PTHR43152">
    <property type="entry name" value="UVRABC SYSTEM PROTEIN A"/>
    <property type="match status" value="1"/>
</dbReference>
<keyword evidence="13" id="KW-0234">DNA repair</keyword>
<keyword evidence="11" id="KW-0267">Excision nuclease</keyword>
<evidence type="ECO:0000256" key="16">
    <source>
        <dbReference type="ARBA" id="ARBA00042156"/>
    </source>
</evidence>
<gene>
    <name evidence="19" type="ORF">FHS27_003223</name>
</gene>
<keyword evidence="12" id="KW-0238">DNA-binding</keyword>
<dbReference type="Pfam" id="PF17755">
    <property type="entry name" value="UvrA_DNA-bind"/>
    <property type="match status" value="2"/>
</dbReference>
<dbReference type="PROSITE" id="PS00211">
    <property type="entry name" value="ABC_TRANSPORTER_1"/>
    <property type="match status" value="4"/>
</dbReference>
<dbReference type="Gene3D" id="1.20.1580.10">
    <property type="entry name" value="ABC transporter ATPase like domain"/>
    <property type="match status" value="4"/>
</dbReference>
<feature type="compositionally biased region" description="Pro residues" evidence="17">
    <location>
        <begin position="2063"/>
        <end position="2096"/>
    </location>
</feature>
<accession>A0A7W5E059</accession>
<comment type="similarity">
    <text evidence="14">Belongs to the ABC transporter superfamily. UvrA family.</text>
</comment>
<dbReference type="SUPFAM" id="SSF52540">
    <property type="entry name" value="P-loop containing nucleoside triphosphate hydrolases"/>
    <property type="match status" value="4"/>
</dbReference>
<evidence type="ECO:0000256" key="4">
    <source>
        <dbReference type="ARBA" id="ARBA00022737"/>
    </source>
</evidence>
<feature type="domain" description="ABC transporter" evidence="18">
    <location>
        <begin position="1680"/>
        <end position="2009"/>
    </location>
</feature>
<feature type="compositionally biased region" description="Pro residues" evidence="17">
    <location>
        <begin position="2028"/>
        <end position="2041"/>
    </location>
</feature>
<keyword evidence="7" id="KW-0228">DNA excision</keyword>
<protein>
    <recommendedName>
        <fullName evidence="15">UvrABC system protein A</fullName>
    </recommendedName>
    <alternativeName>
        <fullName evidence="16">Excinuclease ABC subunit A</fullName>
    </alternativeName>
</protein>
<keyword evidence="4" id="KW-0677">Repeat</keyword>
<dbReference type="EMBL" id="JACHXU010000010">
    <property type="protein sequence ID" value="MBB3207402.1"/>
    <property type="molecule type" value="Genomic_DNA"/>
</dbReference>
<dbReference type="InterPro" id="IPR027417">
    <property type="entry name" value="P-loop_NTPase"/>
</dbReference>
<evidence type="ECO:0000256" key="5">
    <source>
        <dbReference type="ARBA" id="ARBA00022741"/>
    </source>
</evidence>
<dbReference type="Gene3D" id="3.40.50.300">
    <property type="entry name" value="P-loop containing nucleotide triphosphate hydrolases"/>
    <property type="match status" value="4"/>
</dbReference>
<comment type="subcellular location">
    <subcellularLocation>
        <location evidence="1">Cytoplasm</location>
    </subcellularLocation>
</comment>
<dbReference type="InterPro" id="IPR017871">
    <property type="entry name" value="ABC_transporter-like_CS"/>
</dbReference>
<proteinExistence type="inferred from homology"/>
<comment type="caution">
    <text evidence="19">The sequence shown here is derived from an EMBL/GenBank/DDBJ whole genome shotgun (WGS) entry which is preliminary data.</text>
</comment>
<evidence type="ECO:0000256" key="2">
    <source>
        <dbReference type="ARBA" id="ARBA00022490"/>
    </source>
</evidence>
<keyword evidence="3" id="KW-0479">Metal-binding</keyword>
<evidence type="ECO:0000256" key="17">
    <source>
        <dbReference type="SAM" id="MobiDB-lite"/>
    </source>
</evidence>
<evidence type="ECO:0000256" key="10">
    <source>
        <dbReference type="ARBA" id="ARBA00022840"/>
    </source>
</evidence>
<keyword evidence="10" id="KW-0067">ATP-binding</keyword>
<evidence type="ECO:0000256" key="14">
    <source>
        <dbReference type="ARBA" id="ARBA00038000"/>
    </source>
</evidence>
<dbReference type="GO" id="GO:0009380">
    <property type="term" value="C:excinuclease repair complex"/>
    <property type="evidence" value="ECO:0007669"/>
    <property type="project" value="InterPro"/>
</dbReference>
<dbReference type="Gene3D" id="3.30.1490.20">
    <property type="entry name" value="ATP-grasp fold, A domain"/>
    <property type="match status" value="2"/>
</dbReference>
<dbReference type="NCBIfam" id="TIGR00630">
    <property type="entry name" value="uvra"/>
    <property type="match status" value="2"/>
</dbReference>
<organism evidence="19 20">
    <name type="scientific">Aporhodopirellula rubra</name>
    <dbReference type="NCBI Taxonomy" id="980271"/>
    <lineage>
        <taxon>Bacteria</taxon>
        <taxon>Pseudomonadati</taxon>
        <taxon>Planctomycetota</taxon>
        <taxon>Planctomycetia</taxon>
        <taxon>Pirellulales</taxon>
        <taxon>Pirellulaceae</taxon>
        <taxon>Aporhodopirellula</taxon>
    </lineage>
</organism>
<dbReference type="GO" id="GO:0016887">
    <property type="term" value="F:ATP hydrolysis activity"/>
    <property type="evidence" value="ECO:0007669"/>
    <property type="project" value="InterPro"/>
</dbReference>
<name>A0A7W5E059_9BACT</name>
<dbReference type="SMART" id="SM00382">
    <property type="entry name" value="AAA"/>
    <property type="match status" value="4"/>
</dbReference>
<evidence type="ECO:0000256" key="7">
    <source>
        <dbReference type="ARBA" id="ARBA00022769"/>
    </source>
</evidence>
<reference evidence="19 20" key="1">
    <citation type="submission" date="2020-08" db="EMBL/GenBank/DDBJ databases">
        <title>Genomic Encyclopedia of Type Strains, Phase III (KMG-III): the genomes of soil and plant-associated and newly described type strains.</title>
        <authorList>
            <person name="Whitman W."/>
        </authorList>
    </citation>
    <scope>NUCLEOTIDE SEQUENCE [LARGE SCALE GENOMIC DNA]</scope>
    <source>
        <strain evidence="19 20">CECT 8075</strain>
    </source>
</reference>
<feature type="region of interest" description="Disordered" evidence="17">
    <location>
        <begin position="1"/>
        <end position="25"/>
    </location>
</feature>
<dbReference type="InterPro" id="IPR003593">
    <property type="entry name" value="AAA+_ATPase"/>
</dbReference>
<evidence type="ECO:0000256" key="8">
    <source>
        <dbReference type="ARBA" id="ARBA00022771"/>
    </source>
</evidence>
<feature type="region of interest" description="Disordered" evidence="17">
    <location>
        <begin position="486"/>
        <end position="512"/>
    </location>
</feature>
<dbReference type="GO" id="GO:0004518">
    <property type="term" value="F:nuclease activity"/>
    <property type="evidence" value="ECO:0007669"/>
    <property type="project" value="UniProtKB-KW"/>
</dbReference>
<dbReference type="Gene3D" id="1.10.8.280">
    <property type="entry name" value="ABC transporter ATPase domain-like"/>
    <property type="match status" value="2"/>
</dbReference>
<dbReference type="InterPro" id="IPR041552">
    <property type="entry name" value="UvrA_DNA-bd"/>
</dbReference>
<dbReference type="InterPro" id="IPR003439">
    <property type="entry name" value="ABC_transporter-like_ATP-bd"/>
</dbReference>
<evidence type="ECO:0000256" key="13">
    <source>
        <dbReference type="ARBA" id="ARBA00023204"/>
    </source>
</evidence>
<dbReference type="InterPro" id="IPR041102">
    <property type="entry name" value="UvrA_inter"/>
</dbReference>
<dbReference type="GO" id="GO:0003677">
    <property type="term" value="F:DNA binding"/>
    <property type="evidence" value="ECO:0007669"/>
    <property type="project" value="UniProtKB-KW"/>
</dbReference>
<dbReference type="CDD" id="cd03271">
    <property type="entry name" value="ABC_UvrA_II"/>
    <property type="match status" value="2"/>
</dbReference>
<keyword evidence="5" id="KW-0547">Nucleotide-binding</keyword>
<dbReference type="InterPro" id="IPR004602">
    <property type="entry name" value="UvrA"/>
</dbReference>
<evidence type="ECO:0000256" key="6">
    <source>
        <dbReference type="ARBA" id="ARBA00022763"/>
    </source>
</evidence>
<dbReference type="Pfam" id="PF17760">
    <property type="entry name" value="UvrA_inter"/>
    <property type="match status" value="2"/>
</dbReference>
<dbReference type="Proteomes" id="UP000536179">
    <property type="component" value="Unassembled WGS sequence"/>
</dbReference>
<dbReference type="PANTHER" id="PTHR43152:SF3">
    <property type="entry name" value="UVRABC SYSTEM PROTEIN A"/>
    <property type="match status" value="1"/>
</dbReference>
<evidence type="ECO:0000256" key="12">
    <source>
        <dbReference type="ARBA" id="ARBA00023125"/>
    </source>
</evidence>
<evidence type="ECO:0000256" key="1">
    <source>
        <dbReference type="ARBA" id="ARBA00004496"/>
    </source>
</evidence>
<evidence type="ECO:0000256" key="3">
    <source>
        <dbReference type="ARBA" id="ARBA00022723"/>
    </source>
</evidence>
<feature type="region of interest" description="Disordered" evidence="17">
    <location>
        <begin position="2021"/>
        <end position="2096"/>
    </location>
</feature>
<evidence type="ECO:0000256" key="11">
    <source>
        <dbReference type="ARBA" id="ARBA00022881"/>
    </source>
</evidence>
<evidence type="ECO:0000256" key="15">
    <source>
        <dbReference type="ARBA" id="ARBA00039316"/>
    </source>
</evidence>
<keyword evidence="8" id="KW-0863">Zinc-finger</keyword>
<feature type="compositionally biased region" description="Low complexity" evidence="17">
    <location>
        <begin position="2042"/>
        <end position="2062"/>
    </location>
</feature>
<evidence type="ECO:0000313" key="20">
    <source>
        <dbReference type="Proteomes" id="UP000536179"/>
    </source>
</evidence>
<dbReference type="NCBIfam" id="NF001503">
    <property type="entry name" value="PRK00349.1"/>
    <property type="match status" value="2"/>
</dbReference>
<dbReference type="GO" id="GO:0005524">
    <property type="term" value="F:ATP binding"/>
    <property type="evidence" value="ECO:0007669"/>
    <property type="project" value="UniProtKB-KW"/>
</dbReference>
<dbReference type="GO" id="GO:0006289">
    <property type="term" value="P:nucleotide-excision repair"/>
    <property type="evidence" value="ECO:0007669"/>
    <property type="project" value="InterPro"/>
</dbReference>
<dbReference type="GO" id="GO:0008270">
    <property type="term" value="F:zinc ion binding"/>
    <property type="evidence" value="ECO:0007669"/>
    <property type="project" value="UniProtKB-KW"/>
</dbReference>
<dbReference type="InterPro" id="IPR013815">
    <property type="entry name" value="ATP_grasp_subdomain_1"/>
</dbReference>
<evidence type="ECO:0000256" key="9">
    <source>
        <dbReference type="ARBA" id="ARBA00022833"/>
    </source>
</evidence>
<keyword evidence="2" id="KW-0963">Cytoplasm</keyword>